<evidence type="ECO:0000259" key="1">
    <source>
        <dbReference type="Pfam" id="PF08000"/>
    </source>
</evidence>
<protein>
    <recommendedName>
        <fullName evidence="1">Bacterial Pleckstrin homology domain-containing protein</fullName>
    </recommendedName>
</protein>
<gene>
    <name evidence="2" type="ORF">HKX39_04555</name>
</gene>
<accession>A0A849P145</accession>
<comment type="caution">
    <text evidence="2">The sequence shown here is derived from an EMBL/GenBank/DDBJ whole genome shotgun (WGS) entry which is preliminary data.</text>
</comment>
<dbReference type="RefSeq" id="WP_171680124.1">
    <property type="nucleotide sequence ID" value="NZ_JABGBN010000002.1"/>
</dbReference>
<dbReference type="Proteomes" id="UP000537862">
    <property type="component" value="Unassembled WGS sequence"/>
</dbReference>
<organism evidence="2 3">
    <name type="scientific">Pelistega suis</name>
    <dbReference type="NCBI Taxonomy" id="1631957"/>
    <lineage>
        <taxon>Bacteria</taxon>
        <taxon>Pseudomonadati</taxon>
        <taxon>Pseudomonadota</taxon>
        <taxon>Betaproteobacteria</taxon>
        <taxon>Burkholderiales</taxon>
        <taxon>Alcaligenaceae</taxon>
        <taxon>Pelistega</taxon>
    </lineage>
</organism>
<keyword evidence="3" id="KW-1185">Reference proteome</keyword>
<reference evidence="2 3" key="1">
    <citation type="submission" date="2020-05" db="EMBL/GenBank/DDBJ databases">
        <authorList>
            <person name="Niu N."/>
        </authorList>
    </citation>
    <scope>NUCLEOTIDE SEQUENCE [LARGE SCALE GENOMIC DNA]</scope>
    <source>
        <strain evidence="2 3">3340-03</strain>
    </source>
</reference>
<dbReference type="InterPro" id="IPR012544">
    <property type="entry name" value="PHb"/>
</dbReference>
<name>A0A849P145_9BURK</name>
<sequence length="58" mass="6415">MSEVSSILEWTLAEECPIPHDVSELLVEGEHAVAAYKTLRDSTVFTNKRLIANCVLGK</sequence>
<dbReference type="SUPFAM" id="SSF50729">
    <property type="entry name" value="PH domain-like"/>
    <property type="match status" value="1"/>
</dbReference>
<dbReference type="EMBL" id="JABGBN010000002">
    <property type="protein sequence ID" value="NOL51449.1"/>
    <property type="molecule type" value="Genomic_DNA"/>
</dbReference>
<evidence type="ECO:0000313" key="2">
    <source>
        <dbReference type="EMBL" id="NOL51449.1"/>
    </source>
</evidence>
<dbReference type="AlphaFoldDB" id="A0A849P145"/>
<dbReference type="InterPro" id="IPR037063">
    <property type="entry name" value="PHb_sf"/>
</dbReference>
<feature type="domain" description="Bacterial Pleckstrin homology" evidence="1">
    <location>
        <begin position="6"/>
        <end position="52"/>
    </location>
</feature>
<evidence type="ECO:0000313" key="3">
    <source>
        <dbReference type="Proteomes" id="UP000537862"/>
    </source>
</evidence>
<dbReference type="Gene3D" id="2.30.29.50">
    <property type="entry name" value="Bacterial Pleckstrin homology domain"/>
    <property type="match status" value="1"/>
</dbReference>
<proteinExistence type="predicted"/>
<dbReference type="Pfam" id="PF08000">
    <property type="entry name" value="bPH_1"/>
    <property type="match status" value="1"/>
</dbReference>